<accession>A0AA86VKD6</accession>
<proteinExistence type="predicted"/>
<dbReference type="EMBL" id="OY731400">
    <property type="protein sequence ID" value="CAJ1942869.1"/>
    <property type="molecule type" value="Genomic_DNA"/>
</dbReference>
<evidence type="ECO:0000256" key="1">
    <source>
        <dbReference type="SAM" id="MobiDB-lite"/>
    </source>
</evidence>
<dbReference type="AlphaFoldDB" id="A0AA86VKD6"/>
<gene>
    <name evidence="2" type="ORF">AYBTSS11_LOCUS11061</name>
</gene>
<evidence type="ECO:0000313" key="3">
    <source>
        <dbReference type="Proteomes" id="UP001189624"/>
    </source>
</evidence>
<keyword evidence="3" id="KW-1185">Reference proteome</keyword>
<organism evidence="2 3">
    <name type="scientific">Sphenostylis stenocarpa</name>
    <dbReference type="NCBI Taxonomy" id="92480"/>
    <lineage>
        <taxon>Eukaryota</taxon>
        <taxon>Viridiplantae</taxon>
        <taxon>Streptophyta</taxon>
        <taxon>Embryophyta</taxon>
        <taxon>Tracheophyta</taxon>
        <taxon>Spermatophyta</taxon>
        <taxon>Magnoliopsida</taxon>
        <taxon>eudicotyledons</taxon>
        <taxon>Gunneridae</taxon>
        <taxon>Pentapetalae</taxon>
        <taxon>rosids</taxon>
        <taxon>fabids</taxon>
        <taxon>Fabales</taxon>
        <taxon>Fabaceae</taxon>
        <taxon>Papilionoideae</taxon>
        <taxon>50 kb inversion clade</taxon>
        <taxon>NPAAA clade</taxon>
        <taxon>indigoferoid/millettioid clade</taxon>
        <taxon>Phaseoleae</taxon>
        <taxon>Sphenostylis</taxon>
    </lineage>
</organism>
<protein>
    <submittedName>
        <fullName evidence="2">Uncharacterized protein</fullName>
    </submittedName>
</protein>
<feature type="region of interest" description="Disordered" evidence="1">
    <location>
        <begin position="56"/>
        <end position="78"/>
    </location>
</feature>
<sequence>MDWIRGRNLQYIVDRGNLHMFIVHLKYSHPSYLVEGIHAGFEFKIDSKSIHLKQIKSSPSHTPHHTDCSTVEPDLVAL</sequence>
<reference evidence="2" key="1">
    <citation type="submission" date="2023-10" db="EMBL/GenBank/DDBJ databases">
        <authorList>
            <person name="Domelevo Entfellner J.-B."/>
        </authorList>
    </citation>
    <scope>NUCLEOTIDE SEQUENCE</scope>
</reference>
<dbReference type="Proteomes" id="UP001189624">
    <property type="component" value="Chromosome 3"/>
</dbReference>
<dbReference type="Gramene" id="rna-AYBTSS11_LOCUS11061">
    <property type="protein sequence ID" value="CAJ1942869.1"/>
    <property type="gene ID" value="gene-AYBTSS11_LOCUS11061"/>
</dbReference>
<evidence type="ECO:0000313" key="2">
    <source>
        <dbReference type="EMBL" id="CAJ1942869.1"/>
    </source>
</evidence>
<name>A0AA86VKD6_9FABA</name>